<organism evidence="1 2">
    <name type="scientific">Ataeniobius toweri</name>
    <dbReference type="NCBI Taxonomy" id="208326"/>
    <lineage>
        <taxon>Eukaryota</taxon>
        <taxon>Metazoa</taxon>
        <taxon>Chordata</taxon>
        <taxon>Craniata</taxon>
        <taxon>Vertebrata</taxon>
        <taxon>Euteleostomi</taxon>
        <taxon>Actinopterygii</taxon>
        <taxon>Neopterygii</taxon>
        <taxon>Teleostei</taxon>
        <taxon>Neoteleostei</taxon>
        <taxon>Acanthomorphata</taxon>
        <taxon>Ovalentaria</taxon>
        <taxon>Atherinomorphae</taxon>
        <taxon>Cyprinodontiformes</taxon>
        <taxon>Goodeidae</taxon>
        <taxon>Ataeniobius</taxon>
    </lineage>
</organism>
<dbReference type="Proteomes" id="UP001345963">
    <property type="component" value="Unassembled WGS sequence"/>
</dbReference>
<evidence type="ECO:0000313" key="1">
    <source>
        <dbReference type="EMBL" id="MED6245760.1"/>
    </source>
</evidence>
<protein>
    <submittedName>
        <fullName evidence="1">Uncharacterized protein</fullName>
    </submittedName>
</protein>
<keyword evidence="2" id="KW-1185">Reference proteome</keyword>
<sequence>MFWETAVLSGFSAPQQPGQLTAGEAAAGAADISKHVSAPVKLSNILMNRSDISGLCYFYLNNLLRPALNHGIGWATKDTPDPSFKSGKKKDAFEGAFKVILFFIIKSLENTIRSRSGTKYR</sequence>
<comment type="caution">
    <text evidence="1">The sequence shown here is derived from an EMBL/GenBank/DDBJ whole genome shotgun (WGS) entry which is preliminary data.</text>
</comment>
<dbReference type="EMBL" id="JAHUTI010041233">
    <property type="protein sequence ID" value="MED6245760.1"/>
    <property type="molecule type" value="Genomic_DNA"/>
</dbReference>
<reference evidence="1 2" key="1">
    <citation type="submission" date="2021-07" db="EMBL/GenBank/DDBJ databases">
        <authorList>
            <person name="Palmer J.M."/>
        </authorList>
    </citation>
    <scope>NUCLEOTIDE SEQUENCE [LARGE SCALE GENOMIC DNA]</scope>
    <source>
        <strain evidence="1 2">AT_MEX2019</strain>
        <tissue evidence="1">Muscle</tissue>
    </source>
</reference>
<name>A0ABU7B7Z1_9TELE</name>
<evidence type="ECO:0000313" key="2">
    <source>
        <dbReference type="Proteomes" id="UP001345963"/>
    </source>
</evidence>
<proteinExistence type="predicted"/>
<gene>
    <name evidence="1" type="ORF">ATANTOWER_007676</name>
</gene>
<accession>A0ABU7B7Z1</accession>